<feature type="transmembrane region" description="Helical" evidence="1">
    <location>
        <begin position="47"/>
        <end position="68"/>
    </location>
</feature>
<evidence type="ECO:0000313" key="2">
    <source>
        <dbReference type="EMBL" id="KAK7487466.1"/>
    </source>
</evidence>
<proteinExistence type="predicted"/>
<keyword evidence="3" id="KW-1185">Reference proteome</keyword>
<evidence type="ECO:0000256" key="1">
    <source>
        <dbReference type="SAM" id="Phobius"/>
    </source>
</evidence>
<reference evidence="2 3" key="1">
    <citation type="journal article" date="2023" name="Sci. Data">
        <title>Genome assembly of the Korean intertidal mud-creeper Batillaria attramentaria.</title>
        <authorList>
            <person name="Patra A.K."/>
            <person name="Ho P.T."/>
            <person name="Jun S."/>
            <person name="Lee S.J."/>
            <person name="Kim Y."/>
            <person name="Won Y.J."/>
        </authorList>
    </citation>
    <scope>NUCLEOTIDE SEQUENCE [LARGE SCALE GENOMIC DNA]</scope>
    <source>
        <strain evidence="2">Wonlab-2016</strain>
    </source>
</reference>
<organism evidence="2 3">
    <name type="scientific">Batillaria attramentaria</name>
    <dbReference type="NCBI Taxonomy" id="370345"/>
    <lineage>
        <taxon>Eukaryota</taxon>
        <taxon>Metazoa</taxon>
        <taxon>Spiralia</taxon>
        <taxon>Lophotrochozoa</taxon>
        <taxon>Mollusca</taxon>
        <taxon>Gastropoda</taxon>
        <taxon>Caenogastropoda</taxon>
        <taxon>Sorbeoconcha</taxon>
        <taxon>Cerithioidea</taxon>
        <taxon>Batillariidae</taxon>
        <taxon>Batillaria</taxon>
    </lineage>
</organism>
<comment type="caution">
    <text evidence="2">The sequence shown here is derived from an EMBL/GenBank/DDBJ whole genome shotgun (WGS) entry which is preliminary data.</text>
</comment>
<protein>
    <submittedName>
        <fullName evidence="2">Uncharacterized protein</fullName>
    </submittedName>
</protein>
<dbReference type="EMBL" id="JACVVK020000164">
    <property type="protein sequence ID" value="KAK7487466.1"/>
    <property type="molecule type" value="Genomic_DNA"/>
</dbReference>
<gene>
    <name evidence="2" type="ORF">BaRGS_00021307</name>
</gene>
<keyword evidence="1" id="KW-0812">Transmembrane</keyword>
<keyword evidence="1" id="KW-1133">Transmembrane helix</keyword>
<keyword evidence="1" id="KW-0472">Membrane</keyword>
<sequence>MHLYLILSLENEVPLSLPFLRKLRHHVTGSDVMLQVMSRTAVRPAPLNPVLLTLTSTVVVLLVLAMVVPTPTTALCEDRCSMAQPQLWTRLRALWSRSFKRVGEKRE</sequence>
<dbReference type="Proteomes" id="UP001519460">
    <property type="component" value="Unassembled WGS sequence"/>
</dbReference>
<evidence type="ECO:0000313" key="3">
    <source>
        <dbReference type="Proteomes" id="UP001519460"/>
    </source>
</evidence>
<accession>A0ABD0KJS4</accession>
<dbReference type="AlphaFoldDB" id="A0ABD0KJS4"/>
<name>A0ABD0KJS4_9CAEN</name>